<feature type="domain" description="BPTI/Kunitz inhibitor" evidence="2">
    <location>
        <begin position="37"/>
        <end position="87"/>
    </location>
</feature>
<dbReference type="InterPro" id="IPR036880">
    <property type="entry name" value="Kunitz_BPTI_sf"/>
</dbReference>
<dbReference type="CDD" id="cd22593">
    <property type="entry name" value="Kunitz_conkunitzin"/>
    <property type="match status" value="1"/>
</dbReference>
<dbReference type="PANTHER" id="PTHR10083:SF374">
    <property type="entry name" value="BPTI_KUNITZ INHIBITOR DOMAIN-CONTAINING PROTEIN"/>
    <property type="match status" value="1"/>
</dbReference>
<dbReference type="AlphaFoldDB" id="A0A183JQ31"/>
<proteinExistence type="predicted"/>
<dbReference type="Proteomes" id="UP000279833">
    <property type="component" value="Unassembled WGS sequence"/>
</dbReference>
<evidence type="ECO:0000313" key="5">
    <source>
        <dbReference type="WBParaSite" id="SCUD_0000481801-mRNA-1"/>
    </source>
</evidence>
<dbReference type="InterPro" id="IPR050098">
    <property type="entry name" value="TFPI/VKTCI-like"/>
</dbReference>
<dbReference type="GO" id="GO:0004867">
    <property type="term" value="F:serine-type endopeptidase inhibitor activity"/>
    <property type="evidence" value="ECO:0007669"/>
    <property type="project" value="InterPro"/>
</dbReference>
<dbReference type="Gene3D" id="4.10.410.10">
    <property type="entry name" value="Pancreatic trypsin inhibitor Kunitz domain"/>
    <property type="match status" value="1"/>
</dbReference>
<gene>
    <name evidence="3" type="ORF">SCUD_LOCUS4818</name>
</gene>
<reference evidence="3 4" key="2">
    <citation type="submission" date="2018-11" db="EMBL/GenBank/DDBJ databases">
        <authorList>
            <consortium name="Pathogen Informatics"/>
        </authorList>
    </citation>
    <scope>NUCLEOTIDE SEQUENCE [LARGE SCALE GENOMIC DNA]</scope>
    <source>
        <strain evidence="3">Dakar</strain>
        <strain evidence="4">Dakar, Senegal</strain>
    </source>
</reference>
<dbReference type="WBParaSite" id="SCUD_0000481801-mRNA-1">
    <property type="protein sequence ID" value="SCUD_0000481801-mRNA-1"/>
    <property type="gene ID" value="SCUD_0000481801"/>
</dbReference>
<dbReference type="PROSITE" id="PS50279">
    <property type="entry name" value="BPTI_KUNITZ_2"/>
    <property type="match status" value="1"/>
</dbReference>
<dbReference type="PANTHER" id="PTHR10083">
    <property type="entry name" value="KUNITZ-TYPE PROTEASE INHIBITOR-RELATED"/>
    <property type="match status" value="1"/>
</dbReference>
<dbReference type="SUPFAM" id="SSF57362">
    <property type="entry name" value="BPTI-like"/>
    <property type="match status" value="1"/>
</dbReference>
<keyword evidence="4" id="KW-1185">Reference proteome</keyword>
<accession>A0A183JQ31</accession>
<dbReference type="GO" id="GO:0005615">
    <property type="term" value="C:extracellular space"/>
    <property type="evidence" value="ECO:0007669"/>
    <property type="project" value="TreeGrafter"/>
</dbReference>
<protein>
    <submittedName>
        <fullName evidence="5">BPTI/Kunitz inhibitor domain-containing protein</fullName>
    </submittedName>
</protein>
<evidence type="ECO:0000313" key="4">
    <source>
        <dbReference type="Proteomes" id="UP000279833"/>
    </source>
</evidence>
<organism evidence="5">
    <name type="scientific">Schistosoma curassoni</name>
    <dbReference type="NCBI Taxonomy" id="6186"/>
    <lineage>
        <taxon>Eukaryota</taxon>
        <taxon>Metazoa</taxon>
        <taxon>Spiralia</taxon>
        <taxon>Lophotrochozoa</taxon>
        <taxon>Platyhelminthes</taxon>
        <taxon>Trematoda</taxon>
        <taxon>Digenea</taxon>
        <taxon>Strigeidida</taxon>
        <taxon>Schistosomatoidea</taxon>
        <taxon>Schistosomatidae</taxon>
        <taxon>Schistosoma</taxon>
    </lineage>
</organism>
<sequence length="88" mass="10111">MIASETRLSFSNIPVILIIIHTISFRPILVETHEGICAQPMREGHGSETIDRFYYNSSENKCLPFTFRGRGGNKNRFRTIDECQDVCM</sequence>
<reference evidence="5" key="1">
    <citation type="submission" date="2016-06" db="UniProtKB">
        <authorList>
            <consortium name="WormBaseParasite"/>
        </authorList>
    </citation>
    <scope>IDENTIFICATION</scope>
</reference>
<keyword evidence="1" id="KW-1015">Disulfide bond</keyword>
<dbReference type="InterPro" id="IPR002223">
    <property type="entry name" value="Kunitz_BPTI"/>
</dbReference>
<dbReference type="SMART" id="SM00131">
    <property type="entry name" value="KU"/>
    <property type="match status" value="1"/>
</dbReference>
<name>A0A183JQ31_9TREM</name>
<dbReference type="STRING" id="6186.A0A183JQ31"/>
<evidence type="ECO:0000256" key="1">
    <source>
        <dbReference type="ARBA" id="ARBA00023157"/>
    </source>
</evidence>
<dbReference type="EMBL" id="UZAK01006857">
    <property type="protein sequence ID" value="VDO91083.1"/>
    <property type="molecule type" value="Genomic_DNA"/>
</dbReference>
<evidence type="ECO:0000313" key="3">
    <source>
        <dbReference type="EMBL" id="VDO91083.1"/>
    </source>
</evidence>
<dbReference type="Pfam" id="PF00014">
    <property type="entry name" value="Kunitz_BPTI"/>
    <property type="match status" value="1"/>
</dbReference>
<evidence type="ECO:0000259" key="2">
    <source>
        <dbReference type="PROSITE" id="PS50279"/>
    </source>
</evidence>